<dbReference type="Proteomes" id="UP000499080">
    <property type="component" value="Unassembled WGS sequence"/>
</dbReference>
<gene>
    <name evidence="1" type="ORF">AVEN_120783_1</name>
</gene>
<comment type="caution">
    <text evidence="1">The sequence shown here is derived from an EMBL/GenBank/DDBJ whole genome shotgun (WGS) entry which is preliminary data.</text>
</comment>
<keyword evidence="2" id="KW-1185">Reference proteome</keyword>
<accession>A0A4Y1ZP00</accession>
<sequence length="118" mass="13140">MGAVDCNGSTTCSYILRGTFPTNMFLARCTVQCVSEWGPHYIVTLRQHLKLVTFGQNLIRCSPAQWPLDHGHLSCLGFHSAGVKMKDMMYKTSFAAVERASSSHLSSLGRIETFRNLL</sequence>
<dbReference type="EMBL" id="BGPR01076393">
    <property type="protein sequence ID" value="GBL60885.1"/>
    <property type="molecule type" value="Genomic_DNA"/>
</dbReference>
<evidence type="ECO:0000313" key="2">
    <source>
        <dbReference type="Proteomes" id="UP000499080"/>
    </source>
</evidence>
<reference evidence="1 2" key="1">
    <citation type="journal article" date="2019" name="Sci. Rep.">
        <title>Orb-weaving spider Araneus ventricosus genome elucidates the spidroin gene catalogue.</title>
        <authorList>
            <person name="Kono N."/>
            <person name="Nakamura H."/>
            <person name="Ohtoshi R."/>
            <person name="Moran D.A.P."/>
            <person name="Shinohara A."/>
            <person name="Yoshida Y."/>
            <person name="Fujiwara M."/>
            <person name="Mori M."/>
            <person name="Tomita M."/>
            <person name="Arakawa K."/>
        </authorList>
    </citation>
    <scope>NUCLEOTIDE SEQUENCE [LARGE SCALE GENOMIC DNA]</scope>
</reference>
<proteinExistence type="predicted"/>
<name>A0A4Y1ZP00_ARAVE</name>
<organism evidence="1 2">
    <name type="scientific">Araneus ventricosus</name>
    <name type="common">Orbweaver spider</name>
    <name type="synonym">Epeira ventricosa</name>
    <dbReference type="NCBI Taxonomy" id="182803"/>
    <lineage>
        <taxon>Eukaryota</taxon>
        <taxon>Metazoa</taxon>
        <taxon>Ecdysozoa</taxon>
        <taxon>Arthropoda</taxon>
        <taxon>Chelicerata</taxon>
        <taxon>Arachnida</taxon>
        <taxon>Araneae</taxon>
        <taxon>Araneomorphae</taxon>
        <taxon>Entelegynae</taxon>
        <taxon>Araneoidea</taxon>
        <taxon>Araneidae</taxon>
        <taxon>Araneus</taxon>
    </lineage>
</organism>
<dbReference type="AlphaFoldDB" id="A0A4Y1ZP00"/>
<protein>
    <submittedName>
        <fullName evidence="1">Uncharacterized protein</fullName>
    </submittedName>
</protein>
<evidence type="ECO:0000313" key="1">
    <source>
        <dbReference type="EMBL" id="GBL60885.1"/>
    </source>
</evidence>